<comment type="caution">
    <text evidence="2">The sequence shown here is derived from an EMBL/GenBank/DDBJ whole genome shotgun (WGS) entry which is preliminary data.</text>
</comment>
<protein>
    <submittedName>
        <fullName evidence="2">Uncharacterized protein</fullName>
    </submittedName>
</protein>
<evidence type="ECO:0000313" key="2">
    <source>
        <dbReference type="EMBL" id="KAK0715757.1"/>
    </source>
</evidence>
<evidence type="ECO:0000313" key="3">
    <source>
        <dbReference type="Proteomes" id="UP001172102"/>
    </source>
</evidence>
<keyword evidence="3" id="KW-1185">Reference proteome</keyword>
<name>A0AA40AH82_9PEZI</name>
<dbReference type="Proteomes" id="UP001172102">
    <property type="component" value="Unassembled WGS sequence"/>
</dbReference>
<dbReference type="AlphaFoldDB" id="A0AA40AH82"/>
<dbReference type="EMBL" id="JAUKUA010000004">
    <property type="protein sequence ID" value="KAK0715757.1"/>
    <property type="molecule type" value="Genomic_DNA"/>
</dbReference>
<feature type="region of interest" description="Disordered" evidence="1">
    <location>
        <begin position="64"/>
        <end position="92"/>
    </location>
</feature>
<gene>
    <name evidence="2" type="ORF">B0H67DRAFT_249889</name>
</gene>
<sequence>MPPPALGSLRPHQKAARSSAGFADNTPRCFNHVRPSHLAIVYVSPSQAKYLARPAPAIYCPSESDGYWSEQPPTRRRHIEPSPDGDAAPHLTGRCPCPGKAVCRPAVV</sequence>
<evidence type="ECO:0000256" key="1">
    <source>
        <dbReference type="SAM" id="MobiDB-lite"/>
    </source>
</evidence>
<feature type="region of interest" description="Disordered" evidence="1">
    <location>
        <begin position="1"/>
        <end position="25"/>
    </location>
</feature>
<organism evidence="2 3">
    <name type="scientific">Lasiosphaeris hirsuta</name>
    <dbReference type="NCBI Taxonomy" id="260670"/>
    <lineage>
        <taxon>Eukaryota</taxon>
        <taxon>Fungi</taxon>
        <taxon>Dikarya</taxon>
        <taxon>Ascomycota</taxon>
        <taxon>Pezizomycotina</taxon>
        <taxon>Sordariomycetes</taxon>
        <taxon>Sordariomycetidae</taxon>
        <taxon>Sordariales</taxon>
        <taxon>Lasiosphaeriaceae</taxon>
        <taxon>Lasiosphaeris</taxon>
    </lineage>
</organism>
<reference evidence="2" key="1">
    <citation type="submission" date="2023-06" db="EMBL/GenBank/DDBJ databases">
        <title>Genome-scale phylogeny and comparative genomics of the fungal order Sordariales.</title>
        <authorList>
            <consortium name="Lawrence Berkeley National Laboratory"/>
            <person name="Hensen N."/>
            <person name="Bonometti L."/>
            <person name="Westerberg I."/>
            <person name="Brannstrom I.O."/>
            <person name="Guillou S."/>
            <person name="Cros-Aarteil S."/>
            <person name="Calhoun S."/>
            <person name="Haridas S."/>
            <person name="Kuo A."/>
            <person name="Mondo S."/>
            <person name="Pangilinan J."/>
            <person name="Riley R."/>
            <person name="Labutti K."/>
            <person name="Andreopoulos B."/>
            <person name="Lipzen A."/>
            <person name="Chen C."/>
            <person name="Yanf M."/>
            <person name="Daum C."/>
            <person name="Ng V."/>
            <person name="Clum A."/>
            <person name="Steindorff A."/>
            <person name="Ohm R."/>
            <person name="Martin F."/>
            <person name="Silar P."/>
            <person name="Natvig D."/>
            <person name="Lalanne C."/>
            <person name="Gautier V."/>
            <person name="Ament-Velasquez S.L."/>
            <person name="Kruys A."/>
            <person name="Hutchinson M.I."/>
            <person name="Powell A.J."/>
            <person name="Barry K."/>
            <person name="Miller A.N."/>
            <person name="Grigoriev I.V."/>
            <person name="Debuchy R."/>
            <person name="Gladieux P."/>
            <person name="Thoren M.H."/>
            <person name="Johannesson H."/>
        </authorList>
    </citation>
    <scope>NUCLEOTIDE SEQUENCE</scope>
    <source>
        <strain evidence="2">SMH4607-1</strain>
    </source>
</reference>
<accession>A0AA40AH82</accession>
<proteinExistence type="predicted"/>